<dbReference type="PIRSF" id="PIRSF019423">
    <property type="entry name" value="NMN_biosyn"/>
    <property type="match status" value="1"/>
</dbReference>
<accession>A0ABQ0NXS4</accession>
<reference evidence="2" key="1">
    <citation type="submission" date="2013-04" db="EMBL/GenBank/DDBJ databases">
        <title>The genome sequencing project of 58 acetic acid bacteria.</title>
        <authorList>
            <person name="Okamoto-Kainuma A."/>
            <person name="Ishikawa M."/>
            <person name="Umino S."/>
            <person name="Koizumi Y."/>
            <person name="Shiwa Y."/>
            <person name="Yoshikawa H."/>
            <person name="Matsutani M."/>
            <person name="Matsushita K."/>
        </authorList>
    </citation>
    <scope>NUCLEOTIDE SEQUENCE</scope>
    <source>
        <strain evidence="2">DSM 15669</strain>
    </source>
</reference>
<gene>
    <name evidence="2" type="ORF">AA15669_0515</name>
</gene>
<protein>
    <recommendedName>
        <fullName evidence="1">NrtR DNA-binding winged helix domain-containing protein</fullName>
    </recommendedName>
</protein>
<dbReference type="Proteomes" id="UP001062901">
    <property type="component" value="Unassembled WGS sequence"/>
</dbReference>
<feature type="domain" description="NrtR DNA-binding winged helix" evidence="1">
    <location>
        <begin position="216"/>
        <end position="276"/>
    </location>
</feature>
<dbReference type="EMBL" id="BAQD01000005">
    <property type="protein sequence ID" value="GBQ05554.1"/>
    <property type="molecule type" value="Genomic_DNA"/>
</dbReference>
<proteinExistence type="predicted"/>
<dbReference type="InterPro" id="IPR036390">
    <property type="entry name" value="WH_DNA-bd_sf"/>
</dbReference>
<evidence type="ECO:0000259" key="1">
    <source>
        <dbReference type="Pfam" id="PF21906"/>
    </source>
</evidence>
<dbReference type="Gene3D" id="1.10.10.10">
    <property type="entry name" value="Winged helix-like DNA-binding domain superfamily/Winged helix DNA-binding domain"/>
    <property type="match status" value="1"/>
</dbReference>
<dbReference type="SUPFAM" id="SSF46785">
    <property type="entry name" value="Winged helix' DNA-binding domain"/>
    <property type="match status" value="1"/>
</dbReference>
<keyword evidence="3" id="KW-1185">Reference proteome</keyword>
<dbReference type="Gene3D" id="3.90.79.10">
    <property type="entry name" value="Nucleoside Triphosphate Pyrophosphohydrolase"/>
    <property type="match status" value="1"/>
</dbReference>
<organism evidence="2 3">
    <name type="scientific">Saccharibacter floricola DSM 15669</name>
    <dbReference type="NCBI Taxonomy" id="1123227"/>
    <lineage>
        <taxon>Bacteria</taxon>
        <taxon>Pseudomonadati</taxon>
        <taxon>Pseudomonadota</taxon>
        <taxon>Alphaproteobacteria</taxon>
        <taxon>Acetobacterales</taxon>
        <taxon>Acetobacteraceae</taxon>
        <taxon>Saccharibacter</taxon>
    </lineage>
</organism>
<comment type="caution">
    <text evidence="2">The sequence shown here is derived from an EMBL/GenBank/DDBJ whole genome shotgun (WGS) entry which is preliminary data.</text>
</comment>
<dbReference type="InterPro" id="IPR011213">
    <property type="entry name" value="NMN_biosyn"/>
</dbReference>
<name>A0ABQ0NXS4_9PROT</name>
<dbReference type="InterPro" id="IPR054105">
    <property type="entry name" value="WHD_NrtR"/>
</dbReference>
<evidence type="ECO:0000313" key="3">
    <source>
        <dbReference type="Proteomes" id="UP001062901"/>
    </source>
</evidence>
<dbReference type="Pfam" id="PF21906">
    <property type="entry name" value="WHD_NrtR"/>
    <property type="match status" value="1"/>
</dbReference>
<sequence>MTTMPDNPLCTIDLVTILITMGEEAPTLLTLNQGQELPSGPLTNRHSLQKGLHRWAEQHTGCSIGHMEQLYTFADQPLPNTQHQLIRISYLALARITNPEGFSLQSLYTYFPWEDRRTPATNSQFKELRTHITSWASHDPERLTRAIPAFGLNGLPWDDEKVLDRYELLWEAGLVAKSLPTSTRKTDSSQISFDNRRILATALSRLRAKIRYTPIVFELLPHAFTLLQLQKAMENLSGRPMHKPNFRRLVLHQKLVEESGERDASAPGRPAKLYHFRPEAATSCYLSGAMLPLD</sequence>
<dbReference type="InterPro" id="IPR036388">
    <property type="entry name" value="WH-like_DNA-bd_sf"/>
</dbReference>
<evidence type="ECO:0000313" key="2">
    <source>
        <dbReference type="EMBL" id="GBQ05554.1"/>
    </source>
</evidence>